<evidence type="ECO:0000313" key="3">
    <source>
        <dbReference type="Proteomes" id="UP001303373"/>
    </source>
</evidence>
<keyword evidence="3" id="KW-1185">Reference proteome</keyword>
<dbReference type="GO" id="GO:0031011">
    <property type="term" value="C:Ino80 complex"/>
    <property type="evidence" value="ECO:0007669"/>
    <property type="project" value="InterPro"/>
</dbReference>
<accession>A0AAQ3MCN5</accession>
<evidence type="ECO:0000313" key="2">
    <source>
        <dbReference type="EMBL" id="WPH04823.1"/>
    </source>
</evidence>
<dbReference type="AlphaFoldDB" id="A0AAQ3MCN5"/>
<dbReference type="Pfam" id="PF08193">
    <property type="entry name" value="INO80_Ies4"/>
    <property type="match status" value="1"/>
</dbReference>
<feature type="compositionally biased region" description="Basic and acidic residues" evidence="1">
    <location>
        <begin position="131"/>
        <end position="140"/>
    </location>
</feature>
<feature type="compositionally biased region" description="Basic residues" evidence="1">
    <location>
        <begin position="88"/>
        <end position="103"/>
    </location>
</feature>
<feature type="compositionally biased region" description="Low complexity" evidence="1">
    <location>
        <begin position="31"/>
        <end position="50"/>
    </location>
</feature>
<dbReference type="PANTHER" id="PTHR28061:SF1">
    <property type="entry name" value="INO80 COMPLEX SUBUNIT 4"/>
    <property type="match status" value="1"/>
</dbReference>
<dbReference type="Proteomes" id="UP001303373">
    <property type="component" value="Chromosome 14"/>
</dbReference>
<organism evidence="2 3">
    <name type="scientific">Acrodontium crateriforme</name>
    <dbReference type="NCBI Taxonomy" id="150365"/>
    <lineage>
        <taxon>Eukaryota</taxon>
        <taxon>Fungi</taxon>
        <taxon>Dikarya</taxon>
        <taxon>Ascomycota</taxon>
        <taxon>Pezizomycotina</taxon>
        <taxon>Dothideomycetes</taxon>
        <taxon>Dothideomycetidae</taxon>
        <taxon>Mycosphaerellales</taxon>
        <taxon>Teratosphaeriaceae</taxon>
        <taxon>Acrodontium</taxon>
    </lineage>
</organism>
<dbReference type="InterPro" id="IPR013175">
    <property type="entry name" value="INO80_su_Ies4"/>
</dbReference>
<name>A0AAQ3MCN5_9PEZI</name>
<evidence type="ECO:0008006" key="4">
    <source>
        <dbReference type="Google" id="ProtNLM"/>
    </source>
</evidence>
<reference evidence="2 3" key="1">
    <citation type="submission" date="2023-11" db="EMBL/GenBank/DDBJ databases">
        <title>An acidophilic fungus is an integral part of prey digestion in a carnivorous sundew plant.</title>
        <authorList>
            <person name="Tsai I.J."/>
        </authorList>
    </citation>
    <scope>NUCLEOTIDE SEQUENCE [LARGE SCALE GENOMIC DNA]</scope>
    <source>
        <strain evidence="2">169a</strain>
    </source>
</reference>
<feature type="region of interest" description="Disordered" evidence="1">
    <location>
        <begin position="26"/>
        <end position="159"/>
    </location>
</feature>
<sequence length="259" mass="26594">MSSSNSIKVASKSGKKSRIIILRLSRAALAPFPSSPSSEPSDSIKIDPSPSVQPLDSTGNPSESNATPVPPTADGLDSNSLAPPKIDGRKKRGGAQVAGRKRAPPSIDPNGPAKEKGRPGPKKKPRLPDGTIDRTQEAAAKKAGAGANAAAAKLGPKANTGAINAGLRALDRSGKPCRKWERKGLNIKSFTGTTWGMSSWKAPIRDTSFGDVKSDTTGSSDLKPNASSVVASERSESAGGVDRSLARVMESSPAPVAAV</sequence>
<feature type="compositionally biased region" description="Polar residues" evidence="1">
    <location>
        <begin position="52"/>
        <end position="67"/>
    </location>
</feature>
<dbReference type="PANTHER" id="PTHR28061">
    <property type="entry name" value="INO EIGHTY SUBUNIT 4"/>
    <property type="match status" value="1"/>
</dbReference>
<dbReference type="GO" id="GO:0006338">
    <property type="term" value="P:chromatin remodeling"/>
    <property type="evidence" value="ECO:0007669"/>
    <property type="project" value="InterPro"/>
</dbReference>
<protein>
    <recommendedName>
        <fullName evidence="4">INO80 complex, subunit Ies4</fullName>
    </recommendedName>
</protein>
<proteinExistence type="predicted"/>
<evidence type="ECO:0000256" key="1">
    <source>
        <dbReference type="SAM" id="MobiDB-lite"/>
    </source>
</evidence>
<feature type="compositionally biased region" description="Low complexity" evidence="1">
    <location>
        <begin position="141"/>
        <end position="158"/>
    </location>
</feature>
<gene>
    <name evidence="2" type="ORF">R9X50_00772000</name>
</gene>
<feature type="region of interest" description="Disordered" evidence="1">
    <location>
        <begin position="196"/>
        <end position="259"/>
    </location>
</feature>
<dbReference type="EMBL" id="CP138593">
    <property type="protein sequence ID" value="WPH04823.1"/>
    <property type="molecule type" value="Genomic_DNA"/>
</dbReference>